<reference evidence="1" key="1">
    <citation type="journal article" date="2010" name="Appl. Environ. Microbiol.">
        <title>Comparative analysis of myxococcus predation on soil bacteria.</title>
        <authorList>
            <person name="Morgan A.D."/>
            <person name="MacLean R.C."/>
            <person name="Hillesland K.L."/>
            <person name="Velicer G.J."/>
        </authorList>
    </citation>
    <scope>NUCLEOTIDE SEQUENCE</scope>
    <source>
        <strain evidence="1">Mx v2</strain>
    </source>
</reference>
<dbReference type="EMBL" id="GU733437">
    <property type="protein sequence ID" value="ADE28718.1"/>
    <property type="molecule type" value="Genomic_DNA"/>
</dbReference>
<feature type="non-terminal residue" evidence="1">
    <location>
        <position position="172"/>
    </location>
</feature>
<accession>D5L1L8</accession>
<dbReference type="InterPro" id="IPR019651">
    <property type="entry name" value="Glutamate_DH_NAD-spec"/>
</dbReference>
<organism evidence="1">
    <name type="scientific">Myxococcus virescens</name>
    <dbReference type="NCBI Taxonomy" id="83456"/>
    <lineage>
        <taxon>Bacteria</taxon>
        <taxon>Pseudomonadati</taxon>
        <taxon>Myxococcota</taxon>
        <taxon>Myxococcia</taxon>
        <taxon>Myxococcales</taxon>
        <taxon>Cystobacterineae</taxon>
        <taxon>Myxococcaceae</taxon>
        <taxon>Myxococcus</taxon>
    </lineage>
</organism>
<evidence type="ECO:0000313" key="1">
    <source>
        <dbReference type="EMBL" id="ADE28718.1"/>
    </source>
</evidence>
<name>D5L1L8_9BACT</name>
<feature type="non-terminal residue" evidence="1">
    <location>
        <position position="1"/>
    </location>
</feature>
<protein>
    <submittedName>
        <fullName evidence="1">DnaK-like protein</fullName>
    </submittedName>
</protein>
<proteinExistence type="predicted"/>
<gene>
    <name evidence="1" type="primary">sglK</name>
</gene>
<sequence>AGDGGVLVDDLREHAARRLDAERQRRHVQQEDVLHLALEHAALDGRAHGDDLVRVDALVRLLAEELLHLLLHARHARHAAHQQHLVDLLRDEARVLQGHLARLDGAVDEVRHQRLEGGAVQRLRQVLGAGGIGGDERQVHLRLGRAGQLVLGALGGLLQALQRHAVLAQVQA</sequence>
<dbReference type="AlphaFoldDB" id="D5L1L8"/>
<dbReference type="Pfam" id="PF10712">
    <property type="entry name" value="NAD-GH"/>
    <property type="match status" value="1"/>
</dbReference>